<protein>
    <recommendedName>
        <fullName evidence="2">Fibronectin type-III domain-containing protein</fullName>
    </recommendedName>
</protein>
<keyword evidence="4" id="KW-1185">Reference proteome</keyword>
<evidence type="ECO:0000313" key="4">
    <source>
        <dbReference type="Proteomes" id="UP001153954"/>
    </source>
</evidence>
<dbReference type="InterPro" id="IPR013783">
    <property type="entry name" value="Ig-like_fold"/>
</dbReference>
<dbReference type="CDD" id="cd00063">
    <property type="entry name" value="FN3"/>
    <property type="match status" value="1"/>
</dbReference>
<proteinExistence type="predicted"/>
<comment type="caution">
    <text evidence="3">The sequence shown here is derived from an EMBL/GenBank/DDBJ whole genome shotgun (WGS) entry which is preliminary data.</text>
</comment>
<feature type="transmembrane region" description="Helical" evidence="1">
    <location>
        <begin position="390"/>
        <end position="413"/>
    </location>
</feature>
<reference evidence="3" key="1">
    <citation type="submission" date="2022-03" db="EMBL/GenBank/DDBJ databases">
        <authorList>
            <person name="Tunstrom K."/>
        </authorList>
    </citation>
    <scope>NUCLEOTIDE SEQUENCE</scope>
</reference>
<keyword evidence="1" id="KW-1133">Transmembrane helix</keyword>
<evidence type="ECO:0000259" key="2">
    <source>
        <dbReference type="PROSITE" id="PS50853"/>
    </source>
</evidence>
<dbReference type="EMBL" id="CAKOGL010000016">
    <property type="protein sequence ID" value="CAH2095869.1"/>
    <property type="molecule type" value="Genomic_DNA"/>
</dbReference>
<evidence type="ECO:0000313" key="3">
    <source>
        <dbReference type="EMBL" id="CAH2095869.1"/>
    </source>
</evidence>
<evidence type="ECO:0000256" key="1">
    <source>
        <dbReference type="SAM" id="Phobius"/>
    </source>
</evidence>
<feature type="domain" description="Fibronectin type-III" evidence="2">
    <location>
        <begin position="268"/>
        <end position="369"/>
    </location>
</feature>
<dbReference type="InterPro" id="IPR036116">
    <property type="entry name" value="FN3_sf"/>
</dbReference>
<sequence length="424" mass="48165">MKQPYDAKEWRLFIDASKESLKAVLLHIGNAKPSIPIGHAVNCKETYDTMAKLIELIKYKCHNWYICGDLKVISMLLGLQGGYTKYCCFLCLWDSRAKQDHYKRKIWPVRNEYVPGKMNVKNTCLVDPKKIILPPLHIKLGLMKNFTKALDKSKPAFQYLCSVFTNLSAAKLKEGIFVGPQIRRILDDTKFESLLTEVEKAAWHSFKRVVKNFLGNKKSDDYKEIVENLLQNYERMGVNMSLKIHFLHSHLEFFPENLGTVSDEHAEPPPLVNVTVHASTILAIILWNVAGDGGHPILDFTAQYRSAAPVNDSLEPWRPISPNHISPNSRQIDVYHLEPNASYWFRVWANNVLGPGPPVEVLATTLYSDQEAELYKHFLEGAETFDTRTWVAAVCVVMGTLAVLAAGTCAVLCREWRRSGEQHP</sequence>
<dbReference type="AlphaFoldDB" id="A0AAU9U7P6"/>
<organism evidence="3 4">
    <name type="scientific">Euphydryas editha</name>
    <name type="common">Edith's checkerspot</name>
    <dbReference type="NCBI Taxonomy" id="104508"/>
    <lineage>
        <taxon>Eukaryota</taxon>
        <taxon>Metazoa</taxon>
        <taxon>Ecdysozoa</taxon>
        <taxon>Arthropoda</taxon>
        <taxon>Hexapoda</taxon>
        <taxon>Insecta</taxon>
        <taxon>Pterygota</taxon>
        <taxon>Neoptera</taxon>
        <taxon>Endopterygota</taxon>
        <taxon>Lepidoptera</taxon>
        <taxon>Glossata</taxon>
        <taxon>Ditrysia</taxon>
        <taxon>Papilionoidea</taxon>
        <taxon>Nymphalidae</taxon>
        <taxon>Nymphalinae</taxon>
        <taxon>Euphydryas</taxon>
    </lineage>
</organism>
<dbReference type="InterPro" id="IPR003961">
    <property type="entry name" value="FN3_dom"/>
</dbReference>
<keyword evidence="1" id="KW-0472">Membrane</keyword>
<dbReference type="PANTHER" id="PTHR46114">
    <property type="entry name" value="APPLE DOMAIN-CONTAINING PROTEIN"/>
    <property type="match status" value="1"/>
</dbReference>
<dbReference type="PROSITE" id="PS50853">
    <property type="entry name" value="FN3"/>
    <property type="match status" value="1"/>
</dbReference>
<dbReference type="PANTHER" id="PTHR46114:SF1">
    <property type="entry name" value="ZAD DOMAIN-CONTAINING PROTEIN"/>
    <property type="match status" value="1"/>
</dbReference>
<keyword evidence="1" id="KW-0812">Transmembrane</keyword>
<dbReference type="Proteomes" id="UP001153954">
    <property type="component" value="Unassembled WGS sequence"/>
</dbReference>
<dbReference type="Gene3D" id="2.60.40.10">
    <property type="entry name" value="Immunoglobulins"/>
    <property type="match status" value="1"/>
</dbReference>
<dbReference type="SUPFAM" id="SSF49265">
    <property type="entry name" value="Fibronectin type III"/>
    <property type="match status" value="1"/>
</dbReference>
<accession>A0AAU9U7P6</accession>
<gene>
    <name evidence="3" type="ORF">EEDITHA_LOCUS11272</name>
</gene>
<name>A0AAU9U7P6_EUPED</name>